<dbReference type="RefSeq" id="WP_216714110.1">
    <property type="nucleotide sequence ID" value="NZ_JACVEL010000005.1"/>
</dbReference>
<accession>A0A8J6PKS7</accession>
<evidence type="ECO:0000313" key="2">
    <source>
        <dbReference type="Proteomes" id="UP000652681"/>
    </source>
</evidence>
<dbReference type="Gene3D" id="3.30.420.250">
    <property type="match status" value="1"/>
</dbReference>
<dbReference type="EMBL" id="JACVEL010000005">
    <property type="protein sequence ID" value="MBC9812645.1"/>
    <property type="molecule type" value="Genomic_DNA"/>
</dbReference>
<dbReference type="Pfam" id="PF12864">
    <property type="entry name" value="DUF3822"/>
    <property type="match status" value="1"/>
</dbReference>
<keyword evidence="2" id="KW-1185">Reference proteome</keyword>
<dbReference type="Gene3D" id="3.30.420.260">
    <property type="match status" value="1"/>
</dbReference>
<protein>
    <submittedName>
        <fullName evidence="1">DUF3822 family protein</fullName>
    </submittedName>
</protein>
<reference evidence="1" key="1">
    <citation type="submission" date="2020-09" db="EMBL/GenBank/DDBJ databases">
        <title>Taishania pollutisoli gen. nov., sp. nov., Isolated from Tetrabromobisphenol A-Contaminated Soil.</title>
        <authorList>
            <person name="Chen Q."/>
        </authorList>
    </citation>
    <scope>NUCLEOTIDE SEQUENCE</scope>
    <source>
        <strain evidence="1">CZZ-1</strain>
    </source>
</reference>
<dbReference type="AlphaFoldDB" id="A0A8J6PKS7"/>
<dbReference type="Proteomes" id="UP000652681">
    <property type="component" value="Unassembled WGS sequence"/>
</dbReference>
<organism evidence="1 2">
    <name type="scientific">Taishania pollutisoli</name>
    <dbReference type="NCBI Taxonomy" id="2766479"/>
    <lineage>
        <taxon>Bacteria</taxon>
        <taxon>Pseudomonadati</taxon>
        <taxon>Bacteroidota</taxon>
        <taxon>Flavobacteriia</taxon>
        <taxon>Flavobacteriales</taxon>
        <taxon>Crocinitomicaceae</taxon>
        <taxon>Taishania</taxon>
    </lineage>
</organism>
<name>A0A8J6PKS7_9FLAO</name>
<comment type="caution">
    <text evidence="1">The sequence shown here is derived from an EMBL/GenBank/DDBJ whole genome shotgun (WGS) entry which is preliminary data.</text>
</comment>
<evidence type="ECO:0000313" key="1">
    <source>
        <dbReference type="EMBL" id="MBC9812645.1"/>
    </source>
</evidence>
<sequence length="258" mass="30180">MRYQTHMAKNHLAIDINTSAVRFVKLNGDFVIQEKNIRFTDKQDYRYKQQLEEFWEQTGWKETDFDDVSLSWSEKQTSLVPVNVFNESDKESIFALSFGRHVQNDEIDYNRLPVQGVVNVFSIPMWVKSFFVIRFPRIVIQHEGTHLIRGVFSGQTFKLKTKLVVHETHFLMLIVQENNVQFYSSFEWNTPEDIVYYYSFSIQQQGKSQLTNEIELAVGAGAELDTEQLKRSLEAIHGTNVQVLTGNHLIEKYQQLCV</sequence>
<dbReference type="CDD" id="cd24013">
    <property type="entry name" value="ASKHA_ATPase_BT3980-like"/>
    <property type="match status" value="1"/>
</dbReference>
<proteinExistence type="predicted"/>
<dbReference type="InterPro" id="IPR024213">
    <property type="entry name" value="DUF3822"/>
</dbReference>
<gene>
    <name evidence="1" type="ORF">H9Y05_09195</name>
</gene>